<dbReference type="SUPFAM" id="SSF52833">
    <property type="entry name" value="Thioredoxin-like"/>
    <property type="match status" value="1"/>
</dbReference>
<organism evidence="10">
    <name type="scientific">Candida tenuis (strain ATCC 10573 / BCRC 21748 / CBS 615 / JCM 9827 / NBRC 10315 / NRRL Y-1498 / VKM Y-70)</name>
    <name type="common">Yeast</name>
    <name type="synonym">Yamadazyma tenuis</name>
    <dbReference type="NCBI Taxonomy" id="590646"/>
    <lineage>
        <taxon>Eukaryota</taxon>
        <taxon>Fungi</taxon>
        <taxon>Dikarya</taxon>
        <taxon>Ascomycota</taxon>
        <taxon>Saccharomycotina</taxon>
        <taxon>Pichiomycetes</taxon>
        <taxon>Debaryomycetaceae</taxon>
        <taxon>Yamadazyma</taxon>
    </lineage>
</organism>
<proteinExistence type="inferred from homology"/>
<evidence type="ECO:0000256" key="2">
    <source>
        <dbReference type="ARBA" id="ARBA00022559"/>
    </source>
</evidence>
<dbReference type="GO" id="GO:0005777">
    <property type="term" value="C:peroxisome"/>
    <property type="evidence" value="ECO:0007669"/>
    <property type="project" value="TreeGrafter"/>
</dbReference>
<evidence type="ECO:0000256" key="1">
    <source>
        <dbReference type="ARBA" id="ARBA00010505"/>
    </source>
</evidence>
<evidence type="ECO:0000256" key="4">
    <source>
        <dbReference type="ARBA" id="ARBA00023002"/>
    </source>
</evidence>
<dbReference type="STRING" id="590646.G3B845"/>
<dbReference type="GeneID" id="18248030"/>
<keyword evidence="2 7" id="KW-0575">Peroxidase</keyword>
<dbReference type="CDD" id="cd03013">
    <property type="entry name" value="PRX5_like"/>
    <property type="match status" value="1"/>
</dbReference>
<dbReference type="Proteomes" id="UP000000707">
    <property type="component" value="Unassembled WGS sequence"/>
</dbReference>
<dbReference type="GO" id="GO:0034599">
    <property type="term" value="P:cellular response to oxidative stress"/>
    <property type="evidence" value="ECO:0007669"/>
    <property type="project" value="InterPro"/>
</dbReference>
<dbReference type="EMBL" id="GL996527">
    <property type="protein sequence ID" value="EGV62876.1"/>
    <property type="molecule type" value="Genomic_DNA"/>
</dbReference>
<dbReference type="Pfam" id="PF08534">
    <property type="entry name" value="Redoxin"/>
    <property type="match status" value="1"/>
</dbReference>
<keyword evidence="3 7" id="KW-0049">Antioxidant</keyword>
<evidence type="ECO:0000256" key="6">
    <source>
        <dbReference type="PIRSR" id="PIRSR637944-1"/>
    </source>
</evidence>
<dbReference type="PROSITE" id="PS51352">
    <property type="entry name" value="THIOREDOXIN_2"/>
    <property type="match status" value="1"/>
</dbReference>
<sequence>MFSSISRQASKGQLTRLFSSSSPRLVKVGDKIPQIPLALESPGNQFVLANEIKSGKALIVGVPGAFSPGCTASHIPGYLENFSKFSGKGFNKVFFVAVNDAFVVDAWSKSFANVPEGVTFLADPKGEFVDALDLKFDASAFFGNERSKRFALAVENGSVIGAFVEPENTPVDVSEATKVLSQI</sequence>
<dbReference type="RefSeq" id="XP_006689046.1">
    <property type="nucleotide sequence ID" value="XM_006688983.1"/>
</dbReference>
<dbReference type="PANTHER" id="PTHR10430:SF39">
    <property type="entry name" value="PEROXISOMAL MEMBRANE ASSOCIATED PROTEIN 20"/>
    <property type="match status" value="1"/>
</dbReference>
<dbReference type="InterPro" id="IPR013766">
    <property type="entry name" value="Thioredoxin_domain"/>
</dbReference>
<evidence type="ECO:0000313" key="10">
    <source>
        <dbReference type="Proteomes" id="UP000000707"/>
    </source>
</evidence>
<comment type="function">
    <text evidence="7">Thiol-specific peroxidase that catalyzes the reduction of hydrogen peroxide and organic hydroperoxides to water and alcohols, respectively. Plays a role in cell protection against oxidative stress by detoxifying peroxides.</text>
</comment>
<feature type="active site" description="Cysteine sulfenic acid (-SOH) intermediate" evidence="6">
    <location>
        <position position="70"/>
    </location>
</feature>
<keyword evidence="10" id="KW-1185">Reference proteome</keyword>
<evidence type="ECO:0000256" key="7">
    <source>
        <dbReference type="RuleBase" id="RU366011"/>
    </source>
</evidence>
<dbReference type="EMBL" id="GL996527">
    <property type="protein sequence ID" value="EGV62875.1"/>
    <property type="molecule type" value="Genomic_DNA"/>
</dbReference>
<accession>G3B845</accession>
<dbReference type="GO" id="GO:0005829">
    <property type="term" value="C:cytosol"/>
    <property type="evidence" value="ECO:0007669"/>
    <property type="project" value="TreeGrafter"/>
</dbReference>
<dbReference type="GO" id="GO:0005739">
    <property type="term" value="C:mitochondrion"/>
    <property type="evidence" value="ECO:0007669"/>
    <property type="project" value="TreeGrafter"/>
</dbReference>
<protein>
    <submittedName>
        <fullName evidence="9">Redoxin</fullName>
    </submittedName>
</protein>
<dbReference type="GO" id="GO:0045454">
    <property type="term" value="P:cell redox homeostasis"/>
    <property type="evidence" value="ECO:0007669"/>
    <property type="project" value="TreeGrafter"/>
</dbReference>
<evidence type="ECO:0000256" key="3">
    <source>
        <dbReference type="ARBA" id="ARBA00022862"/>
    </source>
</evidence>
<dbReference type="InterPro" id="IPR013740">
    <property type="entry name" value="Redoxin"/>
</dbReference>
<gene>
    <name evidence="9" type="ORF">CANTEDRAFT_115809</name>
</gene>
<dbReference type="GO" id="GO:0008379">
    <property type="term" value="F:thioredoxin peroxidase activity"/>
    <property type="evidence" value="ECO:0007669"/>
    <property type="project" value="InterPro"/>
</dbReference>
<feature type="domain" description="Thioredoxin" evidence="8">
    <location>
        <begin position="26"/>
        <end position="183"/>
    </location>
</feature>
<dbReference type="GO" id="GO:0042744">
    <property type="term" value="P:hydrogen peroxide catabolic process"/>
    <property type="evidence" value="ECO:0007669"/>
    <property type="project" value="TreeGrafter"/>
</dbReference>
<dbReference type="InterPro" id="IPR037944">
    <property type="entry name" value="PRX5-like"/>
</dbReference>
<dbReference type="Gene3D" id="3.40.30.10">
    <property type="entry name" value="Glutaredoxin"/>
    <property type="match status" value="1"/>
</dbReference>
<reference evidence="9 10" key="1">
    <citation type="journal article" date="2011" name="Proc. Natl. Acad. Sci. U.S.A.">
        <title>Comparative genomics of xylose-fermenting fungi for enhanced biofuel production.</title>
        <authorList>
            <person name="Wohlbach D.J."/>
            <person name="Kuo A."/>
            <person name="Sato T.K."/>
            <person name="Potts K.M."/>
            <person name="Salamov A.A."/>
            <person name="LaButti K.M."/>
            <person name="Sun H."/>
            <person name="Clum A."/>
            <person name="Pangilinan J.L."/>
            <person name="Lindquist E.A."/>
            <person name="Lucas S."/>
            <person name="Lapidus A."/>
            <person name="Jin M."/>
            <person name="Gunawan C."/>
            <person name="Balan V."/>
            <person name="Dale B.E."/>
            <person name="Jeffries T.W."/>
            <person name="Zinkel R."/>
            <person name="Barry K.W."/>
            <person name="Grigoriev I.V."/>
            <person name="Gasch A.P."/>
        </authorList>
    </citation>
    <scope>NUCLEOTIDE SEQUENCE [LARGE SCALE GENOMIC DNA]</scope>
    <source>
        <strain evidence="9">ATCC 10573</strain>
        <strain evidence="10">ATCC 10573 / BCRC 21748 / CBS 615 / JCM 9827 / NBRC 10315 / NRRL Y-1498 / VKM Y-70</strain>
    </source>
</reference>
<dbReference type="HOGENOM" id="CLU_072440_3_0_1"/>
<dbReference type="AlphaFoldDB" id="G3B845"/>
<dbReference type="KEGG" id="cten:18248030"/>
<keyword evidence="5 7" id="KW-0676">Redox-active center</keyword>
<keyword evidence="4 7" id="KW-0560">Oxidoreductase</keyword>
<dbReference type="InterPro" id="IPR036249">
    <property type="entry name" value="Thioredoxin-like_sf"/>
</dbReference>
<evidence type="ECO:0000256" key="5">
    <source>
        <dbReference type="ARBA" id="ARBA00023284"/>
    </source>
</evidence>
<dbReference type="OrthoDB" id="1882547at2759"/>
<comment type="similarity">
    <text evidence="1 7">Belongs to the peroxiredoxin family. Prx5 subfamily.</text>
</comment>
<evidence type="ECO:0000313" key="9">
    <source>
        <dbReference type="EMBL" id="EGV62875.1"/>
    </source>
</evidence>
<dbReference type="eggNOG" id="KOG0541">
    <property type="taxonomic scope" value="Eukaryota"/>
</dbReference>
<name>G3B845_CANTC</name>
<dbReference type="PANTHER" id="PTHR10430">
    <property type="entry name" value="PEROXIREDOXIN"/>
    <property type="match status" value="1"/>
</dbReference>
<evidence type="ECO:0000259" key="8">
    <source>
        <dbReference type="PROSITE" id="PS51352"/>
    </source>
</evidence>